<protein>
    <submittedName>
        <fullName evidence="3">Epidermal growth factor receptor substrate 15</fullName>
    </submittedName>
</protein>
<feature type="compositionally biased region" description="Acidic residues" evidence="2">
    <location>
        <begin position="627"/>
        <end position="645"/>
    </location>
</feature>
<feature type="compositionally biased region" description="Basic and acidic residues" evidence="2">
    <location>
        <begin position="289"/>
        <end position="305"/>
    </location>
</feature>
<name>A0AA47P6U1_MERPO</name>
<keyword evidence="3" id="KW-0675">Receptor</keyword>
<feature type="region of interest" description="Disordered" evidence="2">
    <location>
        <begin position="1032"/>
        <end position="1051"/>
    </location>
</feature>
<comment type="caution">
    <text evidence="3">The sequence shown here is derived from an EMBL/GenBank/DDBJ whole genome shotgun (WGS) entry which is preliminary data.</text>
</comment>
<evidence type="ECO:0000313" key="4">
    <source>
        <dbReference type="Proteomes" id="UP001174136"/>
    </source>
</evidence>
<proteinExistence type="predicted"/>
<feature type="region of interest" description="Disordered" evidence="2">
    <location>
        <begin position="205"/>
        <end position="239"/>
    </location>
</feature>
<feature type="compositionally biased region" description="Polar residues" evidence="2">
    <location>
        <begin position="212"/>
        <end position="224"/>
    </location>
</feature>
<feature type="region of interest" description="Disordered" evidence="2">
    <location>
        <begin position="258"/>
        <end position="313"/>
    </location>
</feature>
<feature type="coiled-coil region" evidence="1">
    <location>
        <begin position="76"/>
        <end position="180"/>
    </location>
</feature>
<keyword evidence="1" id="KW-0175">Coiled coil</keyword>
<dbReference type="Proteomes" id="UP001174136">
    <property type="component" value="Unassembled WGS sequence"/>
</dbReference>
<feature type="region of interest" description="Disordered" evidence="2">
    <location>
        <begin position="619"/>
        <end position="654"/>
    </location>
</feature>
<evidence type="ECO:0000256" key="2">
    <source>
        <dbReference type="SAM" id="MobiDB-lite"/>
    </source>
</evidence>
<dbReference type="AlphaFoldDB" id="A0AA47P6U1"/>
<evidence type="ECO:0000313" key="3">
    <source>
        <dbReference type="EMBL" id="KAK0152971.1"/>
    </source>
</evidence>
<accession>A0AA47P6U1</accession>
<gene>
    <name evidence="3" type="primary">EPS15_1</name>
    <name evidence="3" type="ORF">N1851_005338</name>
</gene>
<keyword evidence="4" id="KW-1185">Reference proteome</keyword>
<evidence type="ECO:0000256" key="1">
    <source>
        <dbReference type="SAM" id="Coils"/>
    </source>
</evidence>
<reference evidence="3" key="1">
    <citation type="journal article" date="2023" name="Front. Mar. Sci.">
        <title>A new Merluccius polli reference genome to investigate the effects of global change in West African waters.</title>
        <authorList>
            <person name="Mateo J.L."/>
            <person name="Blanco-Fernandez C."/>
            <person name="Garcia-Vazquez E."/>
            <person name="Machado-Schiaffino G."/>
        </authorList>
    </citation>
    <scope>NUCLEOTIDE SEQUENCE</scope>
    <source>
        <strain evidence="3">C29</strain>
        <tissue evidence="3">Fin</tissue>
    </source>
</reference>
<dbReference type="EMBL" id="JAOPHQ010000875">
    <property type="protein sequence ID" value="KAK0152971.1"/>
    <property type="molecule type" value="Genomic_DNA"/>
</dbReference>
<sequence>MEEEAVQGERIERVLEVKSDGGKVGWMNERSLSSILKHSCLLCWSSSPRDTGVVETDERILAKTAEIRVRRPQHLALELENAVAVETLELQEQQQDSRELEETLGKLDQHKDKLQQQIKATRLLCVEESQRILSLQAEESRKEGQVEEYERELARARWRLKKLREEVKSARRRAEEAGERNAPLQDSIRQSYEEILQEEHTLCSLSGGAVTPDSQLDESTSPADTTEEDPLPMRPWGRSQSLPAYADFIMRTSSSSFNNNLTETREEVAETSLDAPKKEGHEVGNGPEESQREMEEKKMNNKEEELTTSPNPANQLDFYKPDPFVHCQSEHDLFNEDIFPKTDSSDVFASDPFKGTDPFAADILFPVGADEGGAAVAADEADTSLSCVENKASTGTQCFESEFPDEDSDIEISYSREDLDAIVADTNQTVTDEPQGFKPIQSSSEDLGLDETCRGWRSQGQYSVESDPNGYELYLGAVSPPSDIEELSLGSLTGEGATGKKTAVVEDLSSDLAQYSPGLPPFGADPDIMLAPVETQLVITEQPISCEVTSSLEAQHLESEMDNSFEVEPQQPLVHHNSVDTQNPVTQISSSEINECSFEMSYPSTHSSFDPYGFKLSPEHSTHSLLDPDDEEDLSPEPNDPDLAFDPEPTSSQLNFDRYGFDLTSSRVVSEDVFDPYGFKLSQEEENQEVLDVCSHDDQEEVELCSFANKEQVEPYSYSNQEVVDPCTQDNQEVLEPCNQNNQEMLDFCSNGNQEILEPSMSDTKNVLDLFSIENQELVDLSSPLNQEVLEPFCNDNQELKISHNNGEQELLMPCNQEVVETSIDNNQELLAISCHENQEVLDFCSQDNQELLGFSRNQERQDFSSHDNQEVLDFLSNEPLPEANNNHHCVPDSKMYFNPDTDTSNSSNSTNPANSSSSFLASEVSNNHAAMDLQGLELSNTTGSTNNSNTYTTDLLSMSVDKEQATSNISTNSDLATFNVTPSQNLLQGDLGSVFSAGGYIGCPDVADDLEPLHHSQGNPVAEPVEPVRPVQPVRPVRPPRPSLKAKEKAQSQTQGIDLKCWCHRLGALLGGHVLAAVVSAAEDGGDDDDEEEHKEGMWVCKHCCWLQAPSSQRVSLEGMKAATLKQYFCWVSRSPTTATLVPRTASFCIVGDTESNTLVV</sequence>
<feature type="compositionally biased region" description="Low complexity" evidence="2">
    <location>
        <begin position="899"/>
        <end position="919"/>
    </location>
</feature>
<feature type="region of interest" description="Disordered" evidence="2">
    <location>
        <begin position="879"/>
        <end position="921"/>
    </location>
</feature>
<organism evidence="3 4">
    <name type="scientific">Merluccius polli</name>
    <name type="common">Benguela hake</name>
    <name type="synonym">Merluccius cadenati</name>
    <dbReference type="NCBI Taxonomy" id="89951"/>
    <lineage>
        <taxon>Eukaryota</taxon>
        <taxon>Metazoa</taxon>
        <taxon>Chordata</taxon>
        <taxon>Craniata</taxon>
        <taxon>Vertebrata</taxon>
        <taxon>Euteleostomi</taxon>
        <taxon>Actinopterygii</taxon>
        <taxon>Neopterygii</taxon>
        <taxon>Teleostei</taxon>
        <taxon>Neoteleostei</taxon>
        <taxon>Acanthomorphata</taxon>
        <taxon>Zeiogadaria</taxon>
        <taxon>Gadariae</taxon>
        <taxon>Gadiformes</taxon>
        <taxon>Gadoidei</taxon>
        <taxon>Merlucciidae</taxon>
        <taxon>Merluccius</taxon>
    </lineage>
</organism>